<comment type="caution">
    <text evidence="8">The sequence shown here is derived from an EMBL/GenBank/DDBJ whole genome shotgun (WGS) entry which is preliminary data.</text>
</comment>
<evidence type="ECO:0000256" key="3">
    <source>
        <dbReference type="ARBA" id="ARBA00011901"/>
    </source>
</evidence>
<dbReference type="AlphaFoldDB" id="A0A3N6V1F1"/>
<evidence type="ECO:0000259" key="7">
    <source>
        <dbReference type="SMART" id="SM00644"/>
    </source>
</evidence>
<dbReference type="CDD" id="cd06583">
    <property type="entry name" value="PGRP"/>
    <property type="match status" value="1"/>
</dbReference>
<organism evidence="8 9">
    <name type="scientific">Erwinia psidii</name>
    <dbReference type="NCBI Taxonomy" id="69224"/>
    <lineage>
        <taxon>Bacteria</taxon>
        <taxon>Pseudomonadati</taxon>
        <taxon>Pseudomonadota</taxon>
        <taxon>Gammaproteobacteria</taxon>
        <taxon>Enterobacterales</taxon>
        <taxon>Erwiniaceae</taxon>
        <taxon>Erwinia</taxon>
    </lineage>
</organism>
<keyword evidence="9" id="KW-1185">Reference proteome</keyword>
<dbReference type="PANTHER" id="PTHR30417">
    <property type="entry name" value="N-ACETYLMURAMOYL-L-ALANINE AMIDASE AMID"/>
    <property type="match status" value="1"/>
</dbReference>
<dbReference type="Pfam" id="PF01510">
    <property type="entry name" value="Amidase_2"/>
    <property type="match status" value="1"/>
</dbReference>
<evidence type="ECO:0000256" key="6">
    <source>
        <dbReference type="SAM" id="SignalP"/>
    </source>
</evidence>
<dbReference type="GO" id="GO:0019867">
    <property type="term" value="C:outer membrane"/>
    <property type="evidence" value="ECO:0007669"/>
    <property type="project" value="TreeGrafter"/>
</dbReference>
<dbReference type="PROSITE" id="PS51257">
    <property type="entry name" value="PROKAR_LIPOPROTEIN"/>
    <property type="match status" value="1"/>
</dbReference>
<gene>
    <name evidence="8" type="ORF">EB241_06795</name>
</gene>
<keyword evidence="4" id="KW-0378">Hydrolase</keyword>
<dbReference type="InterPro" id="IPR036505">
    <property type="entry name" value="Amidase/PGRP_sf"/>
</dbReference>
<evidence type="ECO:0000256" key="4">
    <source>
        <dbReference type="ARBA" id="ARBA00022801"/>
    </source>
</evidence>
<feature type="chain" id="PRO_5018176917" description="N-acetylmuramoyl-L-alanine amidase" evidence="6">
    <location>
        <begin position="31"/>
        <end position="292"/>
    </location>
</feature>
<dbReference type="InterPro" id="IPR051206">
    <property type="entry name" value="NAMLAA_amidase_2"/>
</dbReference>
<feature type="domain" description="N-acetylmuramoyl-L-alanine amidase" evidence="7">
    <location>
        <begin position="45"/>
        <end position="192"/>
    </location>
</feature>
<keyword evidence="6" id="KW-0732">Signal</keyword>
<dbReference type="Proteomes" id="UP000279457">
    <property type="component" value="Unassembled WGS sequence"/>
</dbReference>
<dbReference type="InterPro" id="IPR002477">
    <property type="entry name" value="Peptidoglycan-bd-like"/>
</dbReference>
<dbReference type="SUPFAM" id="SSF47090">
    <property type="entry name" value="PGBD-like"/>
    <property type="match status" value="1"/>
</dbReference>
<evidence type="ECO:0000313" key="9">
    <source>
        <dbReference type="Proteomes" id="UP000279457"/>
    </source>
</evidence>
<dbReference type="SUPFAM" id="SSF55846">
    <property type="entry name" value="N-acetylmuramoyl-L-alanine amidase-like"/>
    <property type="match status" value="1"/>
</dbReference>
<feature type="signal peptide" evidence="6">
    <location>
        <begin position="1"/>
        <end position="30"/>
    </location>
</feature>
<dbReference type="FunFam" id="3.40.80.10:FF:000003">
    <property type="entry name" value="N-acetylmuramoyl-L-alanine amidase"/>
    <property type="match status" value="1"/>
</dbReference>
<dbReference type="EMBL" id="RHHM01000004">
    <property type="protein sequence ID" value="RQM38895.1"/>
    <property type="molecule type" value="Genomic_DNA"/>
</dbReference>
<protein>
    <recommendedName>
        <fullName evidence="3">N-acetylmuramoyl-L-alanine amidase</fullName>
        <ecNumber evidence="3">3.5.1.28</ecNumber>
    </recommendedName>
</protein>
<dbReference type="EC" id="3.5.1.28" evidence="3"/>
<evidence type="ECO:0000313" key="8">
    <source>
        <dbReference type="EMBL" id="RQM38895.1"/>
    </source>
</evidence>
<dbReference type="GO" id="GO:0009253">
    <property type="term" value="P:peptidoglycan catabolic process"/>
    <property type="evidence" value="ECO:0007669"/>
    <property type="project" value="InterPro"/>
</dbReference>
<proteinExistence type="inferred from homology"/>
<dbReference type="GO" id="GO:0008745">
    <property type="term" value="F:N-acetylmuramoyl-L-alanine amidase activity"/>
    <property type="evidence" value="ECO:0007669"/>
    <property type="project" value="UniProtKB-EC"/>
</dbReference>
<reference evidence="8 9" key="1">
    <citation type="submission" date="2018-10" db="EMBL/GenBank/DDBJ databases">
        <title>Draft genome sequence for the type isolate of Erwinia psidii, agent causal of bacterial blight in guava (Psidium guajava) and wilt and die-back of Eucalyptus spp.</title>
        <authorList>
            <person name="Hermenegildo P.S."/>
            <person name="Santos S.A."/>
            <person name="Guimaraes L.M.S."/>
            <person name="Vidigal P.M.P."/>
            <person name="Pereira I.C."/>
            <person name="Badel J.L."/>
            <person name="Alfenas-Zerbini P."/>
            <person name="Ferreira M.A.S.V."/>
            <person name="Alfenas A.C."/>
        </authorList>
    </citation>
    <scope>NUCLEOTIDE SEQUENCE [LARGE SCALE GENOMIC DNA]</scope>
    <source>
        <strain evidence="8 9">IBSBF 435</strain>
    </source>
</reference>
<evidence type="ECO:0000256" key="5">
    <source>
        <dbReference type="ARBA" id="ARBA00023316"/>
    </source>
</evidence>
<sequence>MRQSISLLQINNMRKAIAMAVLAVMLTGCATQPAIIEERDGYFASHAAKAVGQNERVRFLVMHYTALDNEHSLNVLTQENVSAHYLIQNDPTFKNGKPVILQLVDENKRAWHAGVSNWNGRSNFNDSSIGIEIVNRGFTDDLDGRRTWYPFSEKQIAAIAALTKDIVHRYQITPDNVVGHADIAPLRKQDPGKLFPWERLAAIGVGAWPDRDVVARYLADRDGYAPVDVKNLQALLKQYGYDQIPQNGMLDEETRKNITAFQMHFRPTDISGNADAETEAIVCALIEKYRST</sequence>
<dbReference type="Pfam" id="PF01471">
    <property type="entry name" value="PG_binding_1"/>
    <property type="match status" value="1"/>
</dbReference>
<dbReference type="GO" id="GO:0071555">
    <property type="term" value="P:cell wall organization"/>
    <property type="evidence" value="ECO:0007669"/>
    <property type="project" value="UniProtKB-KW"/>
</dbReference>
<dbReference type="InterPro" id="IPR036365">
    <property type="entry name" value="PGBD-like_sf"/>
</dbReference>
<dbReference type="InterPro" id="IPR002502">
    <property type="entry name" value="Amidase_domain"/>
</dbReference>
<comment type="similarity">
    <text evidence="2">Belongs to the N-acetylmuramoyl-L-alanine amidase 2 family.</text>
</comment>
<dbReference type="OrthoDB" id="9794842at2"/>
<dbReference type="InterPro" id="IPR036366">
    <property type="entry name" value="PGBDSf"/>
</dbReference>
<evidence type="ECO:0000256" key="2">
    <source>
        <dbReference type="ARBA" id="ARBA00007553"/>
    </source>
</evidence>
<accession>A0A3N6V1F1</accession>
<evidence type="ECO:0000256" key="1">
    <source>
        <dbReference type="ARBA" id="ARBA00001561"/>
    </source>
</evidence>
<dbReference type="Gene3D" id="3.40.80.10">
    <property type="entry name" value="Peptidoglycan recognition protein-like"/>
    <property type="match status" value="1"/>
</dbReference>
<dbReference type="GO" id="GO:0009254">
    <property type="term" value="P:peptidoglycan turnover"/>
    <property type="evidence" value="ECO:0007669"/>
    <property type="project" value="TreeGrafter"/>
</dbReference>
<name>A0A3N6V1F1_9GAMM</name>
<dbReference type="PANTHER" id="PTHR30417:SF1">
    <property type="entry name" value="N-ACETYLMURAMOYL-L-ALANINE AMIDASE AMID"/>
    <property type="match status" value="1"/>
</dbReference>
<comment type="catalytic activity">
    <reaction evidence="1">
        <text>Hydrolyzes the link between N-acetylmuramoyl residues and L-amino acid residues in certain cell-wall glycopeptides.</text>
        <dbReference type="EC" id="3.5.1.28"/>
    </reaction>
</comment>
<dbReference type="Gene3D" id="1.10.101.10">
    <property type="entry name" value="PGBD-like superfamily/PGBD"/>
    <property type="match status" value="1"/>
</dbReference>
<dbReference type="SMART" id="SM00644">
    <property type="entry name" value="Ami_2"/>
    <property type="match status" value="1"/>
</dbReference>
<keyword evidence="5" id="KW-0961">Cell wall biogenesis/degradation</keyword>